<dbReference type="AlphaFoldDB" id="A0A7Y9H4V2"/>
<proteinExistence type="predicted"/>
<sequence length="143" mass="14872">MSLALRRTLLWATALIGIYVGGWAASAPRSFYDSFPGLGLIWISIDGPYNEHLVRDVGALYLGLAAGTAFAAAQRAEAAAVVAGRVVGLAWLVFSVPHLGYHALHLDGLGAVDVVAQLVSLGSTVVLGALLLLGPERGRARTP</sequence>
<accession>A0A7Y9H4V2</accession>
<organism evidence="2 3">
    <name type="scientific">Nocardioides cavernae</name>
    <dbReference type="NCBI Taxonomy" id="1921566"/>
    <lineage>
        <taxon>Bacteria</taxon>
        <taxon>Bacillati</taxon>
        <taxon>Actinomycetota</taxon>
        <taxon>Actinomycetes</taxon>
        <taxon>Propionibacteriales</taxon>
        <taxon>Nocardioidaceae</taxon>
        <taxon>Nocardioides</taxon>
    </lineage>
</organism>
<feature type="transmembrane region" description="Helical" evidence="1">
    <location>
        <begin position="78"/>
        <end position="94"/>
    </location>
</feature>
<keyword evidence="1" id="KW-0472">Membrane</keyword>
<evidence type="ECO:0000256" key="1">
    <source>
        <dbReference type="SAM" id="Phobius"/>
    </source>
</evidence>
<dbReference type="Proteomes" id="UP000549911">
    <property type="component" value="Unassembled WGS sequence"/>
</dbReference>
<feature type="transmembrane region" description="Helical" evidence="1">
    <location>
        <begin position="57"/>
        <end position="73"/>
    </location>
</feature>
<keyword evidence="1" id="KW-0812">Transmembrane</keyword>
<reference evidence="2 3" key="2">
    <citation type="submission" date="2020-08" db="EMBL/GenBank/DDBJ databases">
        <title>The Agave Microbiome: Exploring the role of microbial communities in plant adaptations to desert environments.</title>
        <authorList>
            <person name="Partida-Martinez L.P."/>
        </authorList>
    </citation>
    <scope>NUCLEOTIDE SEQUENCE [LARGE SCALE GENOMIC DNA]</scope>
    <source>
        <strain evidence="2 3">AT2.17</strain>
    </source>
</reference>
<dbReference type="RefSeq" id="WP_179620554.1">
    <property type="nucleotide sequence ID" value="NZ_JACCBW010000003.1"/>
</dbReference>
<dbReference type="EMBL" id="JACCBW010000003">
    <property type="protein sequence ID" value="NYE37907.1"/>
    <property type="molecule type" value="Genomic_DNA"/>
</dbReference>
<feature type="transmembrane region" description="Helical" evidence="1">
    <location>
        <begin position="114"/>
        <end position="133"/>
    </location>
</feature>
<reference evidence="2 3" key="1">
    <citation type="submission" date="2020-07" db="EMBL/GenBank/DDBJ databases">
        <authorList>
            <person name="Partida-Martinez L."/>
            <person name="Huntemann M."/>
            <person name="Clum A."/>
            <person name="Wang J."/>
            <person name="Palaniappan K."/>
            <person name="Ritter S."/>
            <person name="Chen I.-M."/>
            <person name="Stamatis D."/>
            <person name="Reddy T."/>
            <person name="O'Malley R."/>
            <person name="Daum C."/>
            <person name="Shapiro N."/>
            <person name="Ivanova N."/>
            <person name="Kyrpides N."/>
            <person name="Woyke T."/>
        </authorList>
    </citation>
    <scope>NUCLEOTIDE SEQUENCE [LARGE SCALE GENOMIC DNA]</scope>
    <source>
        <strain evidence="2 3">AT2.17</strain>
    </source>
</reference>
<name>A0A7Y9H4V2_9ACTN</name>
<evidence type="ECO:0000313" key="3">
    <source>
        <dbReference type="Proteomes" id="UP000549911"/>
    </source>
</evidence>
<comment type="caution">
    <text evidence="2">The sequence shown here is derived from an EMBL/GenBank/DDBJ whole genome shotgun (WGS) entry which is preliminary data.</text>
</comment>
<keyword evidence="1" id="KW-1133">Transmembrane helix</keyword>
<keyword evidence="3" id="KW-1185">Reference proteome</keyword>
<gene>
    <name evidence="2" type="ORF">F4692_003052</name>
</gene>
<evidence type="ECO:0000313" key="2">
    <source>
        <dbReference type="EMBL" id="NYE37907.1"/>
    </source>
</evidence>
<protein>
    <submittedName>
        <fullName evidence="2">Uncharacterized protein</fullName>
    </submittedName>
</protein>